<reference evidence="1" key="1">
    <citation type="journal article" date="2021" name="Proc. Natl. Acad. Sci. U.S.A.">
        <title>A Catalog of Tens of Thousands of Viruses from Human Metagenomes Reveals Hidden Associations with Chronic Diseases.</title>
        <authorList>
            <person name="Tisza M.J."/>
            <person name="Buck C.B."/>
        </authorList>
    </citation>
    <scope>NUCLEOTIDE SEQUENCE</scope>
    <source>
        <strain evidence="1">CtdLA8</strain>
    </source>
</reference>
<organism evidence="1">
    <name type="scientific">Siphoviridae sp. ctdLA8</name>
    <dbReference type="NCBI Taxonomy" id="2826398"/>
    <lineage>
        <taxon>Viruses</taxon>
        <taxon>Duplodnaviria</taxon>
        <taxon>Heunggongvirae</taxon>
        <taxon>Uroviricota</taxon>
        <taxon>Caudoviricetes</taxon>
    </lineage>
</organism>
<accession>A0A8S5NBB7</accession>
<name>A0A8S5NBB7_9CAUD</name>
<dbReference type="EMBL" id="BK015124">
    <property type="protein sequence ID" value="DAD91945.1"/>
    <property type="molecule type" value="Genomic_DNA"/>
</dbReference>
<protein>
    <submittedName>
        <fullName evidence="1">Uncharacterized protein</fullName>
    </submittedName>
</protein>
<evidence type="ECO:0000313" key="1">
    <source>
        <dbReference type="EMBL" id="DAD91945.1"/>
    </source>
</evidence>
<proteinExistence type="predicted"/>
<sequence>MSRCARVLTENTAKLVGGRYMQSDLDEILRPKKEDTRSCEEITADIVRRCGLVVEE</sequence>